<comment type="caution">
    <text evidence="2">The sequence shown here is derived from an EMBL/GenBank/DDBJ whole genome shotgun (WGS) entry which is preliminary data.</text>
</comment>
<proteinExistence type="inferred from homology"/>
<organism evidence="2">
    <name type="scientific">Cladocopium goreaui</name>
    <dbReference type="NCBI Taxonomy" id="2562237"/>
    <lineage>
        <taxon>Eukaryota</taxon>
        <taxon>Sar</taxon>
        <taxon>Alveolata</taxon>
        <taxon>Dinophyceae</taxon>
        <taxon>Suessiales</taxon>
        <taxon>Symbiodiniaceae</taxon>
        <taxon>Cladocopium</taxon>
    </lineage>
</organism>
<evidence type="ECO:0000313" key="4">
    <source>
        <dbReference type="Proteomes" id="UP001152797"/>
    </source>
</evidence>
<name>A0A9P1GLB3_9DINO</name>
<dbReference type="GO" id="GO:0051604">
    <property type="term" value="P:protein maturation"/>
    <property type="evidence" value="ECO:0007669"/>
    <property type="project" value="UniProtKB-UniRule"/>
</dbReference>
<comment type="subcellular location">
    <subcellularLocation>
        <location evidence="1">Nucleus</location>
    </subcellularLocation>
</comment>
<dbReference type="GO" id="GO:0016226">
    <property type="term" value="P:iron-sulfur cluster assembly"/>
    <property type="evidence" value="ECO:0007669"/>
    <property type="project" value="UniProtKB-UniRule"/>
</dbReference>
<dbReference type="GO" id="GO:0006281">
    <property type="term" value="P:DNA repair"/>
    <property type="evidence" value="ECO:0007669"/>
    <property type="project" value="UniProtKB-UniRule"/>
</dbReference>
<dbReference type="OrthoDB" id="342900at2759"/>
<comment type="function">
    <text evidence="1">Key component of the cytosolic iron-sulfur protein assembly (CIA) complex, a multiprotein complex that mediates the incorporation of iron-sulfur cluster into apoproteins specifically involved in DNA metabolism and genomic integrity. In the CIA complex, MMS19 acts as an adapter between early-acting CIA components and a subset of cellular target iron-sulfur proteins.</text>
</comment>
<sequence length="650" mass="69363">MVDLSIVVGTVSQVGYGVRRAQLRFLQGVLSSKQLQPALSGALTTLRSLTPRPEPAAEVEPGKSLVAAVGLVKRLALAAPQAPSAAEALDALQSALLGGTSSSAWAVWAQQWQKELSSKTYSNECVSALVTAVCDLLPSQLERARSMAQLLLQFSVPSTQWLPLTLPRLLAFNALSLSEATSATSQDTELSNVLLKRSADVFQSQDANGHKESVLAFTDALDRSSGTSFAVATAKALGLPSSVPQLAHGFTTDLYEGSLPSVEAILQRAEAARRFLRTLMRHLPADQAKAVQRRLLEFVALNSREPLANCIGLLPGILPDACVHSWTFCRKTMPAVCRCASGADPDLANSPGAPGAETLALEALEALVESCPKEEVSILLENFRDTFGRLLRGGHAALSEKEGLGAALCWASVTAALLRRDNAQQQAAGFLEALLAALDDEAVVGPFVPMAFRVLAPVKVESAKASRAKLPPLALQQLSRTVLPSLIARAKGVKAVETAPWAKRAALESAVALLAGLSPEVACNDCSEELRFCTLTSLKRLKDEPEATVFAAQVLQLLVRAIQKQQSWVEDDLHSVVTPICDLCSSHRVPLVRLGCFQVLIALIQQAFGHLAPFKKQIQAGCKNGVEDRCREVRLLAVAALNTWHCVGSQ</sequence>
<dbReference type="InterPro" id="IPR011989">
    <property type="entry name" value="ARM-like"/>
</dbReference>
<dbReference type="SUPFAM" id="SSF48371">
    <property type="entry name" value="ARM repeat"/>
    <property type="match status" value="1"/>
</dbReference>
<keyword evidence="1" id="KW-0227">DNA damage</keyword>
<dbReference type="Proteomes" id="UP001152797">
    <property type="component" value="Unassembled WGS sequence"/>
</dbReference>
<dbReference type="EMBL" id="CAMXCT010006527">
    <property type="protein sequence ID" value="CAI4015359.1"/>
    <property type="molecule type" value="Genomic_DNA"/>
</dbReference>
<protein>
    <recommendedName>
        <fullName evidence="1">MMS19 nucleotide excision repair protein</fullName>
    </recommendedName>
</protein>
<dbReference type="GO" id="GO:0097361">
    <property type="term" value="C:cytosolic [4Fe-4S] assembly targeting complex"/>
    <property type="evidence" value="ECO:0007669"/>
    <property type="project" value="UniProtKB-UniRule"/>
</dbReference>
<keyword evidence="1" id="KW-0539">Nucleus</keyword>
<keyword evidence="4" id="KW-1185">Reference proteome</keyword>
<dbReference type="InterPro" id="IPR016024">
    <property type="entry name" value="ARM-type_fold"/>
</dbReference>
<dbReference type="PANTHER" id="PTHR12891:SF0">
    <property type="entry name" value="MMS19 NUCLEOTIDE EXCISION REPAIR PROTEIN HOMOLOG"/>
    <property type="match status" value="1"/>
</dbReference>
<dbReference type="Gene3D" id="1.25.10.10">
    <property type="entry name" value="Leucine-rich Repeat Variant"/>
    <property type="match status" value="1"/>
</dbReference>
<reference evidence="2" key="1">
    <citation type="submission" date="2022-10" db="EMBL/GenBank/DDBJ databases">
        <authorList>
            <person name="Chen Y."/>
            <person name="Dougan E. K."/>
            <person name="Chan C."/>
            <person name="Rhodes N."/>
            <person name="Thang M."/>
        </authorList>
    </citation>
    <scope>NUCLEOTIDE SEQUENCE</scope>
</reference>
<accession>A0A9P1GLB3</accession>
<evidence type="ECO:0000313" key="2">
    <source>
        <dbReference type="EMBL" id="CAI4015359.1"/>
    </source>
</evidence>
<dbReference type="GO" id="GO:0005634">
    <property type="term" value="C:nucleus"/>
    <property type="evidence" value="ECO:0007669"/>
    <property type="project" value="UniProtKB-SubCell"/>
</dbReference>
<dbReference type="AlphaFoldDB" id="A0A9P1GLB3"/>
<dbReference type="InterPro" id="IPR039920">
    <property type="entry name" value="MMS19"/>
</dbReference>
<dbReference type="PANTHER" id="PTHR12891">
    <property type="entry name" value="DNA REPAIR/TRANSCRIPTION PROTEIN MET18/MMS19"/>
    <property type="match status" value="1"/>
</dbReference>
<reference evidence="3 4" key="2">
    <citation type="submission" date="2024-05" db="EMBL/GenBank/DDBJ databases">
        <authorList>
            <person name="Chen Y."/>
            <person name="Shah S."/>
            <person name="Dougan E. K."/>
            <person name="Thang M."/>
            <person name="Chan C."/>
        </authorList>
    </citation>
    <scope>NUCLEOTIDE SEQUENCE [LARGE SCALE GENOMIC DNA]</scope>
</reference>
<dbReference type="EMBL" id="CAMXCT020006527">
    <property type="protein sequence ID" value="CAL1168734.1"/>
    <property type="molecule type" value="Genomic_DNA"/>
</dbReference>
<gene>
    <name evidence="2" type="ORF">C1SCF055_LOCUS40193</name>
</gene>
<evidence type="ECO:0000313" key="3">
    <source>
        <dbReference type="EMBL" id="CAL4802671.1"/>
    </source>
</evidence>
<evidence type="ECO:0000256" key="1">
    <source>
        <dbReference type="RuleBase" id="RU367072"/>
    </source>
</evidence>
<keyword evidence="1" id="KW-0234">DNA repair</keyword>
<comment type="similarity">
    <text evidence="1">Belongs to the MET18/MMS19 family.</text>
</comment>
<dbReference type="EMBL" id="CAMXCT030006527">
    <property type="protein sequence ID" value="CAL4802671.1"/>
    <property type="molecule type" value="Genomic_DNA"/>
</dbReference>